<protein>
    <submittedName>
        <fullName evidence="1">Uncharacterized protein</fullName>
    </submittedName>
</protein>
<keyword evidence="2" id="KW-1185">Reference proteome</keyword>
<dbReference type="AlphaFoldDB" id="A0A8R1E821"/>
<evidence type="ECO:0000313" key="2">
    <source>
        <dbReference type="Proteomes" id="UP000005237"/>
    </source>
</evidence>
<name>A0A8R1E821_CAEJA</name>
<organism evidence="1 2">
    <name type="scientific">Caenorhabditis japonica</name>
    <dbReference type="NCBI Taxonomy" id="281687"/>
    <lineage>
        <taxon>Eukaryota</taxon>
        <taxon>Metazoa</taxon>
        <taxon>Ecdysozoa</taxon>
        <taxon>Nematoda</taxon>
        <taxon>Chromadorea</taxon>
        <taxon>Rhabditida</taxon>
        <taxon>Rhabditina</taxon>
        <taxon>Rhabditomorpha</taxon>
        <taxon>Rhabditoidea</taxon>
        <taxon>Rhabditidae</taxon>
        <taxon>Peloderinae</taxon>
        <taxon>Caenorhabditis</taxon>
    </lineage>
</organism>
<sequence>MYTTRPPQYTFLVLAMGVYMIGAKGGDCHRTSVSTASGRENAEVSSIDDSTACSTERYWPCAPLSGRCLSASLPRESLAGCHGGKLSYFELC</sequence>
<dbReference type="EnsemblMetazoa" id="CJA29037.1">
    <property type="protein sequence ID" value="CJA29037.1"/>
    <property type="gene ID" value="WBGene00184611"/>
</dbReference>
<dbReference type="Proteomes" id="UP000005237">
    <property type="component" value="Unassembled WGS sequence"/>
</dbReference>
<proteinExistence type="predicted"/>
<reference evidence="2" key="1">
    <citation type="submission" date="2010-08" db="EMBL/GenBank/DDBJ databases">
        <authorList>
            <consortium name="Caenorhabditis japonica Sequencing Consortium"/>
            <person name="Wilson R.K."/>
        </authorList>
    </citation>
    <scope>NUCLEOTIDE SEQUENCE [LARGE SCALE GENOMIC DNA]</scope>
    <source>
        <strain evidence="2">DF5081</strain>
    </source>
</reference>
<reference evidence="1" key="2">
    <citation type="submission" date="2022-06" db="UniProtKB">
        <authorList>
            <consortium name="EnsemblMetazoa"/>
        </authorList>
    </citation>
    <scope>IDENTIFICATION</scope>
    <source>
        <strain evidence="1">DF5081</strain>
    </source>
</reference>
<accession>A0A8R1E821</accession>
<evidence type="ECO:0000313" key="1">
    <source>
        <dbReference type="EnsemblMetazoa" id="CJA29037.1"/>
    </source>
</evidence>